<dbReference type="AlphaFoldDB" id="A0A132NSL7"/>
<organism evidence="2 3">
    <name type="scientific">Giardia duodenalis assemblage B</name>
    <dbReference type="NCBI Taxonomy" id="1394984"/>
    <lineage>
        <taxon>Eukaryota</taxon>
        <taxon>Metamonada</taxon>
        <taxon>Diplomonadida</taxon>
        <taxon>Hexamitidae</taxon>
        <taxon>Giardiinae</taxon>
        <taxon>Giardia</taxon>
    </lineage>
</organism>
<dbReference type="InterPro" id="IPR040458">
    <property type="entry name" value="Vid27"/>
</dbReference>
<dbReference type="InterPro" id="IPR013863">
    <property type="entry name" value="VID27_C"/>
</dbReference>
<dbReference type="PANTHER" id="PTHR31913:SF0">
    <property type="entry name" value="VACUOLAR IMPORT AND DEGRADATION PROTEIN 27"/>
    <property type="match status" value="1"/>
</dbReference>
<dbReference type="GO" id="GO:0005737">
    <property type="term" value="C:cytoplasm"/>
    <property type="evidence" value="ECO:0007669"/>
    <property type="project" value="TreeGrafter"/>
</dbReference>
<accession>A0A132NSL7</accession>
<evidence type="ECO:0000313" key="3">
    <source>
        <dbReference type="Proteomes" id="UP000070089"/>
    </source>
</evidence>
<protein>
    <recommendedName>
        <fullName evidence="1">Vacuolar import/degradation Vid27 C-terminal domain-containing protein</fullName>
    </recommendedName>
</protein>
<evidence type="ECO:0000259" key="1">
    <source>
        <dbReference type="Pfam" id="PF08553"/>
    </source>
</evidence>
<gene>
    <name evidence="2" type="ORF">QR46_2944</name>
</gene>
<dbReference type="EMBL" id="JXTI01000085">
    <property type="protein sequence ID" value="KWX13071.1"/>
    <property type="molecule type" value="Genomic_DNA"/>
</dbReference>
<evidence type="ECO:0000313" key="2">
    <source>
        <dbReference type="EMBL" id="KWX13071.1"/>
    </source>
</evidence>
<dbReference type="SUPFAM" id="SSF50969">
    <property type="entry name" value="YVTN repeat-like/Quinoprotein amine dehydrogenase"/>
    <property type="match status" value="1"/>
</dbReference>
<dbReference type="OrthoDB" id="10251113at2759"/>
<proteinExistence type="predicted"/>
<dbReference type="PANTHER" id="PTHR31913">
    <property type="entry name" value="VACUOLAR IMPORT AND DEGRADATION PROTEIN 27"/>
    <property type="match status" value="1"/>
</dbReference>
<dbReference type="GO" id="GO:0005634">
    <property type="term" value="C:nucleus"/>
    <property type="evidence" value="ECO:0007669"/>
    <property type="project" value="TreeGrafter"/>
</dbReference>
<sequence>MIRLNGYASISSLSPYTASTLPTEVCAHISLHTIPVYTVLLVSLEQDINSEVKLKTVSLTFKDLKESKLDTNAHELLLFFKLRSSMTLPASIRVLRLRISSVVSCETECGSSLTDIEVLSYIHKRATQLLDDLKMPFILQGVRTNNILKYISVSKSYKARVAYPFSDKKIMRLGTIGKMAFLDTNEIKSVIGHAGLNDLLDNMGHGARTCLLIIIKDTGRFLVPLSSITAFSFFHRDRELTLLLPIRSKGKRHISMEPIVLVFKKTSTFMEFEEKFCSSISTPSPSSLYPSVSTPITIPEEAVIHQYVTKNSDTVIGSSYALSSLGGFEARPPGSVSTTHRSVLSSKTDSELDRFLTLQSDIGHTYNVDHTFRDSDILFRANRNAPCSRNACFTESGTYAAATMGRHLDILHLRNLNTGGDDAFSITTCKLGASLFVPSKLRFDYNFSSSGLILACTERDKSKIDSSVLNSMFSSVLDVGSLVLQEGMEHSILGDYAECSENHGLYGFDVSTGRVSEHIMLYNVTADRSLSLTDFCICKEGSMPSAVVGCNIPPSNAIVAITQSSVQLIDRRLSGKTHLTGYSYTYKAVANLSVACLSDKGNLVVATTTGDISFFHTLTRATTSFGGFGLPVIGLRLTTDEDWLVVTMPTMIAVYYLRGETSSVFKHNGLRLSERQQPRLLRLTQDLISILLSDTVQKPISLQFSPATLSPNEELLVASVGEYAILWDFRQVCLGTTDYSNAAIMRTSGEVLGACLMGSSAIKGADNGKELYPYLMTATASTIDVLRCRCPCTS</sequence>
<dbReference type="VEuPathDB" id="GiardiaDB:QR46_2944"/>
<dbReference type="InterPro" id="IPR011044">
    <property type="entry name" value="Quino_amine_DH_bsu"/>
</dbReference>
<feature type="domain" description="Vacuolar import/degradation Vid27 C-terminal" evidence="1">
    <location>
        <begin position="555"/>
        <end position="738"/>
    </location>
</feature>
<dbReference type="Pfam" id="PF08553">
    <property type="entry name" value="VID27"/>
    <property type="match status" value="1"/>
</dbReference>
<dbReference type="Proteomes" id="UP000070089">
    <property type="component" value="Unassembled WGS sequence"/>
</dbReference>
<comment type="caution">
    <text evidence="2">The sequence shown here is derived from an EMBL/GenBank/DDBJ whole genome shotgun (WGS) entry which is preliminary data.</text>
</comment>
<reference evidence="2 3" key="1">
    <citation type="journal article" date="2015" name="Mol. Biochem. Parasitol.">
        <title>Identification of polymorphic genes for use in assemblage B genotyping assays through comparative genomics of multiple assemblage B Giardia duodenalis isolates.</title>
        <authorList>
            <person name="Wielinga C."/>
            <person name="Thompson R.C."/>
            <person name="Monis P."/>
            <person name="Ryan U."/>
        </authorList>
    </citation>
    <scope>NUCLEOTIDE SEQUENCE [LARGE SCALE GENOMIC DNA]</scope>
    <source>
        <strain evidence="2 3">BAH15c1</strain>
    </source>
</reference>
<name>A0A132NSL7_GIAIN</name>